<dbReference type="GO" id="GO:0005737">
    <property type="term" value="C:cytoplasm"/>
    <property type="evidence" value="ECO:0007669"/>
    <property type="project" value="InterPro"/>
</dbReference>
<feature type="compositionally biased region" description="Low complexity" evidence="1">
    <location>
        <begin position="336"/>
        <end position="346"/>
    </location>
</feature>
<feature type="region of interest" description="Disordered" evidence="1">
    <location>
        <begin position="1"/>
        <end position="24"/>
    </location>
</feature>
<feature type="compositionally biased region" description="Low complexity" evidence="1">
    <location>
        <begin position="359"/>
        <end position="372"/>
    </location>
</feature>
<proteinExistence type="predicted"/>
<dbReference type="InterPro" id="IPR012812">
    <property type="entry name" value="Osmo_MPG_synth"/>
</dbReference>
<evidence type="ECO:0008006" key="4">
    <source>
        <dbReference type="Google" id="ProtNLM"/>
    </source>
</evidence>
<dbReference type="InterPro" id="IPR029044">
    <property type="entry name" value="Nucleotide-diphossugar_trans"/>
</dbReference>
<evidence type="ECO:0000313" key="3">
    <source>
        <dbReference type="Proteomes" id="UP001197093"/>
    </source>
</evidence>
<protein>
    <recommendedName>
        <fullName evidence="4">Mannosyl-3-phosphoglycerate synthase</fullName>
    </recommendedName>
</protein>
<sequence>MSVTVLAPQQRRSRQNGNMRLTRPSRSRSFGLLHIDEEAQVLELETSYESRAGTHRQGSSSEACLSGQILDRVLSEMVIVVPCKDEQLAVIRAVISAIPAACFVILVSNCQREDGDDEYEQQVAMVKAFGGYDRQMLAIHQKDMAAAAAFRASGMSELIDPADGTIRDGKGEGMLLGIAMAAAFCPERHYIGFVDADNFNAVSVNEYCKAFAAGFAMSPRPEQEDTMVRLRWSSKPKMRDGRIDFVPEGRCSKIVNSWLDRLLAPGGPQQQHEEHGTRRGQPHTHHTKSDSPFVTTGNAGEHAMTMSLALKLRMAAGYAIEPFHFVDLLERAHLRSSSGGSSGNNNPPWLVVNDGANKTTTTRTPSTTSTTTHPLNKPVRVLQIRTLSPHFHRPSDDEHIRQMWATGLGSIFHGLAPYHSMPRCDDDGGEISQLRQRIHDFAATHGGIDDATGELPSPTSTRPEDIDLKRFRAVLAPSLGASGPVVVACRLGGLRERTICRLDVAWRQ</sequence>
<dbReference type="Gene3D" id="3.90.550.10">
    <property type="entry name" value="Spore Coat Polysaccharide Biosynthesis Protein SpsA, Chain A"/>
    <property type="match status" value="1"/>
</dbReference>
<dbReference type="EMBL" id="JAHCVI010000001">
    <property type="protein sequence ID" value="KAG7290071.1"/>
    <property type="molecule type" value="Genomic_DNA"/>
</dbReference>
<organism evidence="2 3">
    <name type="scientific">Staphylotrichum longicolle</name>
    <dbReference type="NCBI Taxonomy" id="669026"/>
    <lineage>
        <taxon>Eukaryota</taxon>
        <taxon>Fungi</taxon>
        <taxon>Dikarya</taxon>
        <taxon>Ascomycota</taxon>
        <taxon>Pezizomycotina</taxon>
        <taxon>Sordariomycetes</taxon>
        <taxon>Sordariomycetidae</taxon>
        <taxon>Sordariales</taxon>
        <taxon>Chaetomiaceae</taxon>
        <taxon>Staphylotrichum</taxon>
    </lineage>
</organism>
<reference evidence="2" key="1">
    <citation type="submission" date="2023-02" db="EMBL/GenBank/DDBJ databases">
        <authorList>
            <person name="Palmer J.M."/>
        </authorList>
    </citation>
    <scope>NUCLEOTIDE SEQUENCE</scope>
    <source>
        <strain evidence="2">FW57</strain>
    </source>
</reference>
<dbReference type="GO" id="GO:0051479">
    <property type="term" value="P:mannosylglycerate biosynthetic process"/>
    <property type="evidence" value="ECO:0007669"/>
    <property type="project" value="InterPro"/>
</dbReference>
<keyword evidence="3" id="KW-1185">Reference proteome</keyword>
<gene>
    <name evidence="2" type="ORF">NEMBOFW57_000063</name>
</gene>
<dbReference type="AlphaFoldDB" id="A0AAD4I0K6"/>
<evidence type="ECO:0000313" key="2">
    <source>
        <dbReference type="EMBL" id="KAG7290071.1"/>
    </source>
</evidence>
<accession>A0AAD4I0K6</accession>
<comment type="caution">
    <text evidence="2">The sequence shown here is derived from an EMBL/GenBank/DDBJ whole genome shotgun (WGS) entry which is preliminary data.</text>
</comment>
<feature type="region of interest" description="Disordered" evidence="1">
    <location>
        <begin position="335"/>
        <end position="374"/>
    </location>
</feature>
<dbReference type="Pfam" id="PF09488">
    <property type="entry name" value="Osmo_MPGsynth"/>
    <property type="match status" value="1"/>
</dbReference>
<feature type="region of interest" description="Disordered" evidence="1">
    <location>
        <begin position="263"/>
        <end position="298"/>
    </location>
</feature>
<dbReference type="GO" id="GO:0050504">
    <property type="term" value="F:mannosyl-3-phosphoglycerate synthase activity"/>
    <property type="evidence" value="ECO:0007669"/>
    <property type="project" value="InterPro"/>
</dbReference>
<dbReference type="Proteomes" id="UP001197093">
    <property type="component" value="Unassembled WGS sequence"/>
</dbReference>
<evidence type="ECO:0000256" key="1">
    <source>
        <dbReference type="SAM" id="MobiDB-lite"/>
    </source>
</evidence>
<name>A0AAD4I0K6_9PEZI</name>